<evidence type="ECO:0000256" key="10">
    <source>
        <dbReference type="ARBA" id="ARBA00023186"/>
    </source>
</evidence>
<accession>A0ABV7FEX6</accession>
<feature type="domain" description="Membrane insertase YidC/Oxa/ALB C-terminal" evidence="14">
    <location>
        <begin position="364"/>
        <end position="542"/>
    </location>
</feature>
<comment type="similarity">
    <text evidence="2 13">Belongs to the OXA1/ALB3/YidC family. Type 1 subfamily.</text>
</comment>
<dbReference type="NCBIfam" id="NF002353">
    <property type="entry name" value="PRK01318.1-4"/>
    <property type="match status" value="1"/>
</dbReference>
<dbReference type="NCBIfam" id="TIGR03592">
    <property type="entry name" value="yidC_oxa1_cterm"/>
    <property type="match status" value="1"/>
</dbReference>
<evidence type="ECO:0000313" key="16">
    <source>
        <dbReference type="EMBL" id="MFC3114784.1"/>
    </source>
</evidence>
<evidence type="ECO:0000313" key="17">
    <source>
        <dbReference type="Proteomes" id="UP001595555"/>
    </source>
</evidence>
<sequence length="551" mass="62296">MDWQKNLLIAAILATLLMLVIRWHEFQEQLPAPAAVASQTSSSAATGSVPVSSSEIPVAANESTETAKADLAATQLITVKTDSFELTINPLGGDIVQLALPRHFLKLDTPDQPFVLLDNRNNHTYLAQSGLIGANGTDTAAGRPLFRSEQQQYELTEGQNELVVDLHLQQGEVKITKRFTFTRGDYLIKVDYLIDNQSANNWSAQLYGQIKRDSQNFVKVSALEMNPYLGAAITTPDEKYKKITFADMAENEIKTSVQGGWIAMVQHYFVSAWIPDAGSSNNYHLRKLGNNDMYLMGFTGKVNEVAPGTQGVISASFYAGPKDTERLEEISPYLDLTVDYGWLWWVAKPLFWVLKFIHNLVGNWGLAIIGLTLCVKLLFFKLSATSYKSMAKMRKLAPKMAEMKERYGDDRQKFSQEMMKMYKTEKVNPFGGCLPLLIQMPVFLALYYVLMESVELRHSPFFGWIMDLSVKDPYFVLPIIYGITMYFMQKLNPQPTDPMQARIMQMLPFLFTFMFLWFPAGLVLYWVTNNTLSIAQQYIITKQIDAEPSAK</sequence>
<evidence type="ECO:0000259" key="14">
    <source>
        <dbReference type="Pfam" id="PF02096"/>
    </source>
</evidence>
<evidence type="ECO:0000256" key="6">
    <source>
        <dbReference type="ARBA" id="ARBA00022692"/>
    </source>
</evidence>
<name>A0ABV7FEX6_9GAMM</name>
<keyword evidence="7 13" id="KW-0653">Protein transport</keyword>
<dbReference type="Proteomes" id="UP001595555">
    <property type="component" value="Unassembled WGS sequence"/>
</dbReference>
<feature type="domain" description="Membrane insertase YidC N-terminal" evidence="15">
    <location>
        <begin position="77"/>
        <end position="353"/>
    </location>
</feature>
<dbReference type="NCBIfam" id="TIGR03593">
    <property type="entry name" value="yidC_nterm"/>
    <property type="match status" value="1"/>
</dbReference>
<organism evidence="16 17">
    <name type="scientific">Cellvibrio fontiphilus</name>
    <dbReference type="NCBI Taxonomy" id="1815559"/>
    <lineage>
        <taxon>Bacteria</taxon>
        <taxon>Pseudomonadati</taxon>
        <taxon>Pseudomonadota</taxon>
        <taxon>Gammaproteobacteria</taxon>
        <taxon>Cellvibrionales</taxon>
        <taxon>Cellvibrionaceae</taxon>
        <taxon>Cellvibrio</taxon>
    </lineage>
</organism>
<dbReference type="EMBL" id="JBHRTF010000002">
    <property type="protein sequence ID" value="MFC3114784.1"/>
    <property type="molecule type" value="Genomic_DNA"/>
</dbReference>
<keyword evidence="8 13" id="KW-1133">Transmembrane helix</keyword>
<keyword evidence="9 13" id="KW-0472">Membrane</keyword>
<feature type="transmembrane region" description="Helical" evidence="13">
    <location>
        <begin position="427"/>
        <end position="450"/>
    </location>
</feature>
<evidence type="ECO:0000256" key="2">
    <source>
        <dbReference type="ARBA" id="ARBA00010527"/>
    </source>
</evidence>
<dbReference type="InterPro" id="IPR019998">
    <property type="entry name" value="Membr_insert_YidC"/>
</dbReference>
<evidence type="ECO:0000256" key="5">
    <source>
        <dbReference type="ARBA" id="ARBA00022475"/>
    </source>
</evidence>
<dbReference type="PANTHER" id="PTHR12428:SF65">
    <property type="entry name" value="CYTOCHROME C OXIDASE ASSEMBLY PROTEIN COX18, MITOCHONDRIAL"/>
    <property type="match status" value="1"/>
</dbReference>
<dbReference type="PRINTS" id="PR00701">
    <property type="entry name" value="60KDINNERMP"/>
</dbReference>
<dbReference type="InterPro" id="IPR047196">
    <property type="entry name" value="YidC_ALB_C"/>
</dbReference>
<evidence type="ECO:0000256" key="3">
    <source>
        <dbReference type="ARBA" id="ARBA00015325"/>
    </source>
</evidence>
<keyword evidence="5 13" id="KW-1003">Cell membrane</keyword>
<keyword evidence="6 13" id="KW-0812">Transmembrane</keyword>
<evidence type="ECO:0000256" key="4">
    <source>
        <dbReference type="ARBA" id="ARBA00022448"/>
    </source>
</evidence>
<proteinExistence type="inferred from homology"/>
<dbReference type="PRINTS" id="PR01900">
    <property type="entry name" value="YIDCPROTEIN"/>
</dbReference>
<evidence type="ECO:0000256" key="7">
    <source>
        <dbReference type="ARBA" id="ARBA00022927"/>
    </source>
</evidence>
<dbReference type="CDD" id="cd20070">
    <property type="entry name" value="5TM_YidC_Alb3"/>
    <property type="match status" value="1"/>
</dbReference>
<dbReference type="InterPro" id="IPR028055">
    <property type="entry name" value="YidC/Oxa/ALB_C"/>
</dbReference>
<dbReference type="InterPro" id="IPR028053">
    <property type="entry name" value="Membr_insert_YidC_N"/>
</dbReference>
<dbReference type="NCBIfam" id="NF002352">
    <property type="entry name" value="PRK01318.1-3"/>
    <property type="match status" value="1"/>
</dbReference>
<evidence type="ECO:0000256" key="9">
    <source>
        <dbReference type="ARBA" id="ARBA00023136"/>
    </source>
</evidence>
<evidence type="ECO:0000256" key="11">
    <source>
        <dbReference type="ARBA" id="ARBA00033245"/>
    </source>
</evidence>
<keyword evidence="10 13" id="KW-0143">Chaperone</keyword>
<keyword evidence="4 13" id="KW-0813">Transport</keyword>
<comment type="function">
    <text evidence="13">Required for the insertion and/or proper folding and/or complex formation of integral membrane proteins into the membrane. Involved in integration of membrane proteins that insert both dependently and independently of the Sec translocase complex, as well as at least some lipoproteins. Aids folding of multispanning membrane proteins.</text>
</comment>
<reference evidence="17" key="1">
    <citation type="journal article" date="2019" name="Int. J. Syst. Evol. Microbiol.">
        <title>The Global Catalogue of Microorganisms (GCM) 10K type strain sequencing project: providing services to taxonomists for standard genome sequencing and annotation.</title>
        <authorList>
            <consortium name="The Broad Institute Genomics Platform"/>
            <consortium name="The Broad Institute Genome Sequencing Center for Infectious Disease"/>
            <person name="Wu L."/>
            <person name="Ma J."/>
        </authorList>
    </citation>
    <scope>NUCLEOTIDE SEQUENCE [LARGE SCALE GENOMIC DNA]</scope>
    <source>
        <strain evidence="17">KCTC 52237</strain>
    </source>
</reference>
<evidence type="ECO:0000256" key="1">
    <source>
        <dbReference type="ARBA" id="ARBA00004429"/>
    </source>
</evidence>
<feature type="transmembrane region" description="Helical" evidence="13">
    <location>
        <begin position="364"/>
        <end position="384"/>
    </location>
</feature>
<feature type="transmembrane region" description="Helical" evidence="13">
    <location>
        <begin position="470"/>
        <end position="488"/>
    </location>
</feature>
<dbReference type="HAMAP" id="MF_01810">
    <property type="entry name" value="YidC_type1"/>
    <property type="match status" value="1"/>
</dbReference>
<dbReference type="Gene3D" id="2.70.98.90">
    <property type="match status" value="1"/>
</dbReference>
<evidence type="ECO:0000256" key="8">
    <source>
        <dbReference type="ARBA" id="ARBA00022989"/>
    </source>
</evidence>
<dbReference type="InterPro" id="IPR001708">
    <property type="entry name" value="YidC/ALB3/OXA1/COX18"/>
</dbReference>
<keyword evidence="17" id="KW-1185">Reference proteome</keyword>
<dbReference type="PANTHER" id="PTHR12428">
    <property type="entry name" value="OXA1"/>
    <property type="match status" value="1"/>
</dbReference>
<evidence type="ECO:0000256" key="12">
    <source>
        <dbReference type="ARBA" id="ARBA00033342"/>
    </source>
</evidence>
<dbReference type="Pfam" id="PF02096">
    <property type="entry name" value="60KD_IMP"/>
    <property type="match status" value="1"/>
</dbReference>
<dbReference type="Pfam" id="PF14849">
    <property type="entry name" value="YidC_periplas"/>
    <property type="match status" value="1"/>
</dbReference>
<dbReference type="CDD" id="cd19961">
    <property type="entry name" value="EcYidC-like_peri"/>
    <property type="match status" value="1"/>
</dbReference>
<comment type="subcellular location">
    <subcellularLocation>
        <location evidence="1">Cell inner membrane</location>
        <topology evidence="1">Multi-pass membrane protein</topology>
    </subcellularLocation>
    <subcellularLocation>
        <location evidence="13">Cell membrane</location>
        <topology evidence="13">Multi-pass membrane protein</topology>
    </subcellularLocation>
</comment>
<dbReference type="RefSeq" id="WP_378116437.1">
    <property type="nucleotide sequence ID" value="NZ_JBHRTF010000002.1"/>
</dbReference>
<comment type="subunit">
    <text evidence="13">Interacts with the Sec translocase complex via SecD. Specifically interacts with transmembrane segments of nascent integral membrane proteins during membrane integration.</text>
</comment>
<feature type="transmembrane region" description="Helical" evidence="13">
    <location>
        <begin position="509"/>
        <end position="527"/>
    </location>
</feature>
<dbReference type="InterPro" id="IPR038221">
    <property type="entry name" value="YidC_periplasmic_sf"/>
</dbReference>
<evidence type="ECO:0000259" key="15">
    <source>
        <dbReference type="Pfam" id="PF14849"/>
    </source>
</evidence>
<protein>
    <recommendedName>
        <fullName evidence="3 13">Membrane protein insertase YidC</fullName>
    </recommendedName>
    <alternativeName>
        <fullName evidence="12 13">Foldase YidC</fullName>
    </alternativeName>
    <alternativeName>
        <fullName evidence="11 13">Membrane integrase YidC</fullName>
    </alternativeName>
    <alternativeName>
        <fullName evidence="13">Membrane protein YidC</fullName>
    </alternativeName>
</protein>
<gene>
    <name evidence="13 16" type="primary">yidC</name>
    <name evidence="16" type="ORF">ACFODX_04380</name>
</gene>
<comment type="caution">
    <text evidence="16">The sequence shown here is derived from an EMBL/GenBank/DDBJ whole genome shotgun (WGS) entry which is preliminary data.</text>
</comment>
<evidence type="ECO:0000256" key="13">
    <source>
        <dbReference type="HAMAP-Rule" id="MF_01810"/>
    </source>
</evidence>